<gene>
    <name evidence="1" type="ORF">METZ01_LOCUS113953</name>
</gene>
<dbReference type="GO" id="GO:0008830">
    <property type="term" value="F:dTDP-4-dehydrorhamnose 3,5-epimerase activity"/>
    <property type="evidence" value="ECO:0007669"/>
    <property type="project" value="InterPro"/>
</dbReference>
<sequence>INFYTSMINGLILTTMRIIDVTGGSVLRVMNTHEESCVGFGEAYFSTVEYNTIRGWKMHKEMTLNLVVPIGSIRFVVYDNRKDSSTAGNFEEIILSKEHYARLTVPPKLWVGFQGVGKGTNLLLNIANIPHNDTEVDHAQLKSFGYDWTQE</sequence>
<evidence type="ECO:0008006" key="2">
    <source>
        <dbReference type="Google" id="ProtNLM"/>
    </source>
</evidence>
<accession>A0A381X8K6</accession>
<organism evidence="1">
    <name type="scientific">marine metagenome</name>
    <dbReference type="NCBI Taxonomy" id="408172"/>
    <lineage>
        <taxon>unclassified sequences</taxon>
        <taxon>metagenomes</taxon>
        <taxon>ecological metagenomes</taxon>
    </lineage>
</organism>
<protein>
    <recommendedName>
        <fullName evidence="2">dTDP-4-dehydrorhamnose 3,5-epimerase</fullName>
    </recommendedName>
</protein>
<dbReference type="InterPro" id="IPR000888">
    <property type="entry name" value="RmlC-like"/>
</dbReference>
<dbReference type="SUPFAM" id="SSF51182">
    <property type="entry name" value="RmlC-like cupins"/>
    <property type="match status" value="1"/>
</dbReference>
<dbReference type="Pfam" id="PF00908">
    <property type="entry name" value="dTDP_sugar_isom"/>
    <property type="match status" value="1"/>
</dbReference>
<proteinExistence type="predicted"/>
<evidence type="ECO:0000313" key="1">
    <source>
        <dbReference type="EMBL" id="SVA61099.1"/>
    </source>
</evidence>
<reference evidence="1" key="1">
    <citation type="submission" date="2018-05" db="EMBL/GenBank/DDBJ databases">
        <authorList>
            <person name="Lanie J.A."/>
            <person name="Ng W.-L."/>
            <person name="Kazmierczak K.M."/>
            <person name="Andrzejewski T.M."/>
            <person name="Davidsen T.M."/>
            <person name="Wayne K.J."/>
            <person name="Tettelin H."/>
            <person name="Glass J.I."/>
            <person name="Rusch D."/>
            <person name="Podicherti R."/>
            <person name="Tsui H.-C.T."/>
            <person name="Winkler M.E."/>
        </authorList>
    </citation>
    <scope>NUCLEOTIDE SEQUENCE</scope>
</reference>
<name>A0A381X8K6_9ZZZZ</name>
<dbReference type="EMBL" id="UINC01014302">
    <property type="protein sequence ID" value="SVA61099.1"/>
    <property type="molecule type" value="Genomic_DNA"/>
</dbReference>
<feature type="non-terminal residue" evidence="1">
    <location>
        <position position="1"/>
    </location>
</feature>
<dbReference type="AlphaFoldDB" id="A0A381X8K6"/>
<dbReference type="InterPro" id="IPR011051">
    <property type="entry name" value="RmlC_Cupin_sf"/>
</dbReference>
<dbReference type="InterPro" id="IPR014710">
    <property type="entry name" value="RmlC-like_jellyroll"/>
</dbReference>
<dbReference type="Gene3D" id="2.60.120.10">
    <property type="entry name" value="Jelly Rolls"/>
    <property type="match status" value="1"/>
</dbReference>